<dbReference type="InterPro" id="IPR007472">
    <property type="entry name" value="N-end_Aminoacyl_Trfase_C"/>
</dbReference>
<accession>A0ABX1GG81</accession>
<dbReference type="InterPro" id="IPR007471">
    <property type="entry name" value="N-end_Aminoacyl_Trfase_N"/>
</dbReference>
<evidence type="ECO:0000313" key="7">
    <source>
        <dbReference type="EMBL" id="NKI17497.1"/>
    </source>
</evidence>
<dbReference type="Proteomes" id="UP000765845">
    <property type="component" value="Unassembled WGS sequence"/>
</dbReference>
<dbReference type="InterPro" id="IPR030700">
    <property type="entry name" value="N-end_Aminoacyl_Trfase"/>
</dbReference>
<evidence type="ECO:0000259" key="5">
    <source>
        <dbReference type="Pfam" id="PF04376"/>
    </source>
</evidence>
<keyword evidence="3 4" id="KW-0012">Acyltransferase</keyword>
<organism evidence="7 8">
    <name type="scientific">Spongiibacter thalassae</name>
    <dbReference type="NCBI Taxonomy" id="2721624"/>
    <lineage>
        <taxon>Bacteria</taxon>
        <taxon>Pseudomonadati</taxon>
        <taxon>Pseudomonadota</taxon>
        <taxon>Gammaproteobacteria</taxon>
        <taxon>Cellvibrionales</taxon>
        <taxon>Spongiibacteraceae</taxon>
        <taxon>Spongiibacter</taxon>
    </lineage>
</organism>
<dbReference type="NCBIfam" id="NF002346">
    <property type="entry name" value="PRK01305.2-3"/>
    <property type="match status" value="1"/>
</dbReference>
<comment type="catalytic activity">
    <reaction evidence="4">
        <text>N-terminal L-aspartyl-[protein] + L-leucyl-tRNA(Leu) = N-terminal L-leucyl-L-aspartyl-[protein] + tRNA(Leu) + H(+)</text>
        <dbReference type="Rhea" id="RHEA:50420"/>
        <dbReference type="Rhea" id="RHEA-COMP:9613"/>
        <dbReference type="Rhea" id="RHEA-COMP:9622"/>
        <dbReference type="Rhea" id="RHEA-COMP:12669"/>
        <dbReference type="Rhea" id="RHEA-COMP:12674"/>
        <dbReference type="ChEBI" id="CHEBI:15378"/>
        <dbReference type="ChEBI" id="CHEBI:64720"/>
        <dbReference type="ChEBI" id="CHEBI:78442"/>
        <dbReference type="ChEBI" id="CHEBI:78494"/>
        <dbReference type="ChEBI" id="CHEBI:133042"/>
        <dbReference type="EC" id="2.3.2.29"/>
    </reaction>
</comment>
<dbReference type="InterPro" id="IPR016181">
    <property type="entry name" value="Acyl_CoA_acyltransferase"/>
</dbReference>
<dbReference type="PANTHER" id="PTHR21367:SF1">
    <property type="entry name" value="ARGINYL-TRNA--PROTEIN TRANSFERASE 1"/>
    <property type="match status" value="1"/>
</dbReference>
<dbReference type="Pfam" id="PF04377">
    <property type="entry name" value="ATE_C"/>
    <property type="match status" value="1"/>
</dbReference>
<dbReference type="HAMAP" id="MF_00689">
    <property type="entry name" value="Bpt"/>
    <property type="match status" value="1"/>
</dbReference>
<protein>
    <recommendedName>
        <fullName evidence="4">Aspartate/glutamate leucyltransferase</fullName>
        <ecNumber evidence="4">2.3.2.29</ecNumber>
    </recommendedName>
</protein>
<evidence type="ECO:0000313" key="8">
    <source>
        <dbReference type="Proteomes" id="UP000765845"/>
    </source>
</evidence>
<evidence type="ECO:0000256" key="4">
    <source>
        <dbReference type="HAMAP-Rule" id="MF_00689"/>
    </source>
</evidence>
<evidence type="ECO:0000256" key="2">
    <source>
        <dbReference type="ARBA" id="ARBA00022679"/>
    </source>
</evidence>
<proteinExistence type="inferred from homology"/>
<comment type="caution">
    <text evidence="7">The sequence shown here is derived from an EMBL/GenBank/DDBJ whole genome shotgun (WGS) entry which is preliminary data.</text>
</comment>
<dbReference type="NCBIfam" id="NF002342">
    <property type="entry name" value="PRK01305.1-3"/>
    <property type="match status" value="1"/>
</dbReference>
<keyword evidence="1 4" id="KW-0963">Cytoplasm</keyword>
<reference evidence="7 8" key="1">
    <citation type="submission" date="2020-04" db="EMBL/GenBank/DDBJ databases">
        <authorList>
            <person name="Yoon J."/>
        </authorList>
    </citation>
    <scope>NUCLEOTIDE SEQUENCE [LARGE SCALE GENOMIC DNA]</scope>
    <source>
        <strain evidence="7 8">KMU-166</strain>
    </source>
</reference>
<comment type="function">
    <text evidence="4">Functions in the N-end rule pathway of protein degradation where it conjugates Leu from its aminoacyl-tRNA to the N-termini of proteins containing an N-terminal aspartate or glutamate.</text>
</comment>
<dbReference type="NCBIfam" id="NF002345">
    <property type="entry name" value="PRK01305.2-2"/>
    <property type="match status" value="1"/>
</dbReference>
<comment type="subcellular location">
    <subcellularLocation>
        <location evidence="4">Cytoplasm</location>
    </subcellularLocation>
</comment>
<comment type="similarity">
    <text evidence="4">Belongs to the R-transferase family. Bpt subfamily.</text>
</comment>
<dbReference type="Pfam" id="PF04376">
    <property type="entry name" value="ATE_N"/>
    <property type="match status" value="1"/>
</dbReference>
<comment type="catalytic activity">
    <reaction evidence="4">
        <text>N-terminal L-glutamyl-[protein] + L-leucyl-tRNA(Leu) = N-terminal L-leucyl-L-glutamyl-[protein] + tRNA(Leu) + H(+)</text>
        <dbReference type="Rhea" id="RHEA:50412"/>
        <dbReference type="Rhea" id="RHEA-COMP:9613"/>
        <dbReference type="Rhea" id="RHEA-COMP:9622"/>
        <dbReference type="Rhea" id="RHEA-COMP:12664"/>
        <dbReference type="Rhea" id="RHEA-COMP:12668"/>
        <dbReference type="ChEBI" id="CHEBI:15378"/>
        <dbReference type="ChEBI" id="CHEBI:64721"/>
        <dbReference type="ChEBI" id="CHEBI:78442"/>
        <dbReference type="ChEBI" id="CHEBI:78494"/>
        <dbReference type="ChEBI" id="CHEBI:133041"/>
        <dbReference type="EC" id="2.3.2.29"/>
    </reaction>
</comment>
<dbReference type="EMBL" id="JAAWWK010000002">
    <property type="protein sequence ID" value="NKI17497.1"/>
    <property type="molecule type" value="Genomic_DNA"/>
</dbReference>
<dbReference type="PIRSF" id="PIRSF037208">
    <property type="entry name" value="ATE_pro_prd"/>
    <property type="match status" value="1"/>
</dbReference>
<dbReference type="EC" id="2.3.2.29" evidence="4"/>
<sequence>MTDEKRIKLFSTHPHPCSYFDDREAKTLFVDPDIAVSSSLYSLLSQRGFRRSGNHYYRPNCEGCQQCIPCRVPVAEFTFSRNQRKLFNRNADLTVVATRELSTQAYGLYERYINARHTDGDMYPADPEQFASFITEGRSDTRYIHFYDNDRLISVAVSDPVEDGVSAIYTFYDPDDRRRSLGKYAVLWQIMQCQQRNLPYVYLGYWIRDCNKMRYKTNYRPIELLMSQRWIRLN</sequence>
<evidence type="ECO:0000259" key="6">
    <source>
        <dbReference type="Pfam" id="PF04377"/>
    </source>
</evidence>
<dbReference type="SUPFAM" id="SSF55729">
    <property type="entry name" value="Acyl-CoA N-acyltransferases (Nat)"/>
    <property type="match status" value="1"/>
</dbReference>
<name>A0ABX1GG81_9GAMM</name>
<dbReference type="PANTHER" id="PTHR21367">
    <property type="entry name" value="ARGININE-TRNA-PROTEIN TRANSFERASE 1"/>
    <property type="match status" value="1"/>
</dbReference>
<keyword evidence="2 4" id="KW-0808">Transferase</keyword>
<dbReference type="RefSeq" id="WP_168449988.1">
    <property type="nucleotide sequence ID" value="NZ_JAAWWK010000002.1"/>
</dbReference>
<dbReference type="GO" id="GO:0004057">
    <property type="term" value="F:arginyl-tRNA--protein transferase activity"/>
    <property type="evidence" value="ECO:0007669"/>
    <property type="project" value="UniProtKB-EC"/>
</dbReference>
<feature type="domain" description="N-end aminoacyl transferase N-terminal" evidence="5">
    <location>
        <begin position="15"/>
        <end position="85"/>
    </location>
</feature>
<evidence type="ECO:0000256" key="3">
    <source>
        <dbReference type="ARBA" id="ARBA00023315"/>
    </source>
</evidence>
<dbReference type="InterPro" id="IPR017138">
    <property type="entry name" value="Asp_Glu_LeuTrfase"/>
</dbReference>
<feature type="domain" description="N-end rule aminoacyl transferase C-terminal" evidence="6">
    <location>
        <begin position="105"/>
        <end position="225"/>
    </location>
</feature>
<evidence type="ECO:0000256" key="1">
    <source>
        <dbReference type="ARBA" id="ARBA00022490"/>
    </source>
</evidence>
<gene>
    <name evidence="4" type="primary">bpt</name>
    <name evidence="7" type="ORF">HCU74_08710</name>
</gene>
<keyword evidence="8" id="KW-1185">Reference proteome</keyword>
<dbReference type="NCBIfam" id="NF002341">
    <property type="entry name" value="PRK01305.1-1"/>
    <property type="match status" value="1"/>
</dbReference>